<evidence type="ECO:0000313" key="1">
    <source>
        <dbReference type="EMBL" id="CAJ73617.1"/>
    </source>
</evidence>
<dbReference type="AlphaFoldDB" id="Q1Q0U7"/>
<gene>
    <name evidence="2" type="ORF">KsCSTR_40030</name>
    <name evidence="1" type="ORF">kuste2865</name>
</gene>
<proteinExistence type="predicted"/>
<protein>
    <submittedName>
        <fullName evidence="1">Uncharacterized protein</fullName>
    </submittedName>
</protein>
<reference evidence="1" key="1">
    <citation type="journal article" date="2006" name="Nature">
        <title>Deciphering the evolution and metabolism of an anammox bacterium from a community genome.</title>
        <authorList>
            <person name="Strous M."/>
            <person name="Pelletier E."/>
            <person name="Mangenot S."/>
            <person name="Rattei T."/>
            <person name="Lehner A."/>
            <person name="Taylor M.W."/>
            <person name="Horn M."/>
            <person name="Daims H."/>
            <person name="Bartol-Mavel D."/>
            <person name="Wincker P."/>
            <person name="Barbe V."/>
            <person name="Fonknechten N."/>
            <person name="Vallenet D."/>
            <person name="Segurens B."/>
            <person name="Schenowitz-Truong C."/>
            <person name="Medigue C."/>
            <person name="Collingro A."/>
            <person name="Snel B."/>
            <person name="Dutilh B.E."/>
            <person name="OpDenCamp H.J.M."/>
            <person name="vanDerDrift C."/>
            <person name="Cirpus I."/>
            <person name="vanDePas-Schoonen K.T."/>
            <person name="Harhangi H.R."/>
            <person name="vanNiftrik L."/>
            <person name="Schmid M."/>
            <person name="Keltjens J."/>
            <person name="vanDeVossenberg J."/>
            <person name="Kartal B."/>
            <person name="Meier H."/>
            <person name="Frishman D."/>
            <person name="Huynen M.A."/>
            <person name="Mewes H."/>
            <person name="Weissenbach J."/>
            <person name="Jetten M.S.M."/>
            <person name="Wagner M."/>
            <person name="LePaslier D."/>
        </authorList>
    </citation>
    <scope>NUCLEOTIDE SEQUENCE</scope>
</reference>
<evidence type="ECO:0000313" key="2">
    <source>
        <dbReference type="EMBL" id="QII13382.1"/>
    </source>
</evidence>
<accession>Q1Q0U7</accession>
<dbReference type="EMBL" id="CT573071">
    <property type="protein sequence ID" value="CAJ73617.1"/>
    <property type="molecule type" value="Genomic_DNA"/>
</dbReference>
<reference evidence="2 3" key="3">
    <citation type="submission" date="2020-02" db="EMBL/GenBank/DDBJ databases">
        <title>Newly sequenced genome of strain CSTR1 showed variability in Candidatus Kuenenia stuttgartiensis genomes.</title>
        <authorList>
            <person name="Ding C."/>
            <person name="Adrian L."/>
        </authorList>
    </citation>
    <scope>NUCLEOTIDE SEQUENCE [LARGE SCALE GENOMIC DNA]</scope>
    <source>
        <strain evidence="2 3">CSTR1</strain>
    </source>
</reference>
<reference evidence="1" key="2">
    <citation type="submission" date="2006-01" db="EMBL/GenBank/DDBJ databases">
        <authorList>
            <person name="Genoscope"/>
        </authorList>
    </citation>
    <scope>NUCLEOTIDE SEQUENCE</scope>
</reference>
<dbReference type="EMBL" id="CP049055">
    <property type="protein sequence ID" value="QII13382.1"/>
    <property type="molecule type" value="Genomic_DNA"/>
</dbReference>
<name>Q1Q0U7_KUEST</name>
<dbReference type="Proteomes" id="UP000501926">
    <property type="component" value="Chromosome"/>
</dbReference>
<evidence type="ECO:0000313" key="3">
    <source>
        <dbReference type="Proteomes" id="UP000501926"/>
    </source>
</evidence>
<organism evidence="1">
    <name type="scientific">Kuenenia stuttgartiensis</name>
    <dbReference type="NCBI Taxonomy" id="174633"/>
    <lineage>
        <taxon>Bacteria</taxon>
        <taxon>Pseudomonadati</taxon>
        <taxon>Planctomycetota</taxon>
        <taxon>Candidatus Brocadiia</taxon>
        <taxon>Candidatus Brocadiales</taxon>
        <taxon>Candidatus Brocadiaceae</taxon>
        <taxon>Candidatus Kuenenia</taxon>
    </lineage>
</organism>
<sequence length="51" mass="5695">MRGMTELRGTDDLLGCMSVACYSVPTAISQRSTDNVLCWRWINRLSKTISG</sequence>